<feature type="non-terminal residue" evidence="1">
    <location>
        <position position="25"/>
    </location>
</feature>
<reference evidence="1" key="1">
    <citation type="submission" date="2018-05" db="EMBL/GenBank/DDBJ databases">
        <authorList>
            <person name="Lanie J.A."/>
            <person name="Ng W.-L."/>
            <person name="Kazmierczak K.M."/>
            <person name="Andrzejewski T.M."/>
            <person name="Davidsen T.M."/>
            <person name="Wayne K.J."/>
            <person name="Tettelin H."/>
            <person name="Glass J.I."/>
            <person name="Rusch D."/>
            <person name="Podicherti R."/>
            <person name="Tsui H.-C.T."/>
            <person name="Winkler M.E."/>
        </authorList>
    </citation>
    <scope>NUCLEOTIDE SEQUENCE</scope>
</reference>
<evidence type="ECO:0000313" key="1">
    <source>
        <dbReference type="EMBL" id="SVD14808.1"/>
    </source>
</evidence>
<dbReference type="AlphaFoldDB" id="A0A382T053"/>
<proteinExistence type="predicted"/>
<accession>A0A382T053</accession>
<gene>
    <name evidence="1" type="ORF">METZ01_LOCUS367662</name>
</gene>
<dbReference type="EMBL" id="UINC01132466">
    <property type="protein sequence ID" value="SVD14808.1"/>
    <property type="molecule type" value="Genomic_DNA"/>
</dbReference>
<organism evidence="1">
    <name type="scientific">marine metagenome</name>
    <dbReference type="NCBI Taxonomy" id="408172"/>
    <lineage>
        <taxon>unclassified sequences</taxon>
        <taxon>metagenomes</taxon>
        <taxon>ecological metagenomes</taxon>
    </lineage>
</organism>
<name>A0A382T053_9ZZZZ</name>
<protein>
    <submittedName>
        <fullName evidence="1">Uncharacterized protein</fullName>
    </submittedName>
</protein>
<sequence length="25" mass="2485">MSVGVGITAAVAEDLAVEPAPEWTA</sequence>